<keyword evidence="7" id="KW-1185">Reference proteome</keyword>
<dbReference type="Gene3D" id="3.40.50.10490">
    <property type="entry name" value="Glucose-6-phosphate isomerase like protein, domain 1"/>
    <property type="match status" value="1"/>
</dbReference>
<dbReference type="InterPro" id="IPR046348">
    <property type="entry name" value="SIS_dom_sf"/>
</dbReference>
<reference evidence="7" key="1">
    <citation type="journal article" date="2019" name="Int. J. Syst. Evol. Microbiol.">
        <title>The Global Catalogue of Microorganisms (GCM) 10K type strain sequencing project: providing services to taxonomists for standard genome sequencing and annotation.</title>
        <authorList>
            <consortium name="The Broad Institute Genomics Platform"/>
            <consortium name="The Broad Institute Genome Sequencing Center for Infectious Disease"/>
            <person name="Wu L."/>
            <person name="Ma J."/>
        </authorList>
    </citation>
    <scope>NUCLEOTIDE SEQUENCE [LARGE SCALE GENOMIC DNA]</scope>
    <source>
        <strain evidence="7">CGMCC 1.19062</strain>
    </source>
</reference>
<feature type="domain" description="HTH rpiR-type" evidence="4">
    <location>
        <begin position="12"/>
        <end position="88"/>
    </location>
</feature>
<evidence type="ECO:0000256" key="1">
    <source>
        <dbReference type="ARBA" id="ARBA00023015"/>
    </source>
</evidence>
<protein>
    <submittedName>
        <fullName evidence="6">MurR/RpiR family transcriptional regulator</fullName>
    </submittedName>
</protein>
<name>A0ABW5DMM8_9PROT</name>
<dbReference type="PANTHER" id="PTHR30514">
    <property type="entry name" value="GLUCOKINASE"/>
    <property type="match status" value="1"/>
</dbReference>
<dbReference type="InterPro" id="IPR047640">
    <property type="entry name" value="RpiR-like"/>
</dbReference>
<accession>A0ABW5DMM8</accession>
<organism evidence="6 7">
    <name type="scientific">Lacibacterium aquatile</name>
    <dbReference type="NCBI Taxonomy" id="1168082"/>
    <lineage>
        <taxon>Bacteria</taxon>
        <taxon>Pseudomonadati</taxon>
        <taxon>Pseudomonadota</taxon>
        <taxon>Alphaproteobacteria</taxon>
        <taxon>Rhodospirillales</taxon>
        <taxon>Rhodospirillaceae</taxon>
    </lineage>
</organism>
<proteinExistence type="predicted"/>
<dbReference type="PROSITE" id="PS51464">
    <property type="entry name" value="SIS"/>
    <property type="match status" value="1"/>
</dbReference>
<dbReference type="InterPro" id="IPR035472">
    <property type="entry name" value="RpiR-like_SIS"/>
</dbReference>
<gene>
    <name evidence="6" type="ORF">ACFSM5_03710</name>
</gene>
<dbReference type="InterPro" id="IPR000281">
    <property type="entry name" value="HTH_RpiR"/>
</dbReference>
<dbReference type="PANTHER" id="PTHR30514:SF20">
    <property type="entry name" value="TRANSCRIPTIONAL REGULATOR"/>
    <property type="match status" value="1"/>
</dbReference>
<dbReference type="Pfam" id="PF01418">
    <property type="entry name" value="HTH_6"/>
    <property type="match status" value="1"/>
</dbReference>
<keyword evidence="2" id="KW-0238">DNA-binding</keyword>
<sequence length="283" mass="30917">MSEEITIPDSFSDLQSVIAQRHGEMSPRLRQIAEFALANPNDMALETVAVVAERAGVQPSALIRFAKLLGYDGFTDMQRVFRTRLTDSMMSYGQRLRALKTSDGGGSDAAGILNHFVRAGVMALEHLEQEVTDEDLDAALEMLAKAQHIFVVGFRRSFPVATYLAYALSHLGRRVILVDHVGGMARQQMQSAGDKDLVLAISFKPYAQETMDLVRLASGNGVPVMAITDSALSPMIPYAEVTLKVDDAQVKGFRSLTATMCLAISLIVALGQRLEGVEWQRQG</sequence>
<dbReference type="InterPro" id="IPR001347">
    <property type="entry name" value="SIS_dom"/>
</dbReference>
<comment type="caution">
    <text evidence="6">The sequence shown here is derived from an EMBL/GenBank/DDBJ whole genome shotgun (WGS) entry which is preliminary data.</text>
</comment>
<dbReference type="Gene3D" id="1.10.10.10">
    <property type="entry name" value="Winged helix-like DNA-binding domain superfamily/Winged helix DNA-binding domain"/>
    <property type="match status" value="1"/>
</dbReference>
<evidence type="ECO:0000256" key="3">
    <source>
        <dbReference type="ARBA" id="ARBA00023163"/>
    </source>
</evidence>
<keyword evidence="3" id="KW-0804">Transcription</keyword>
<evidence type="ECO:0000313" key="7">
    <source>
        <dbReference type="Proteomes" id="UP001597295"/>
    </source>
</evidence>
<evidence type="ECO:0000313" key="6">
    <source>
        <dbReference type="EMBL" id="MFD2261980.1"/>
    </source>
</evidence>
<dbReference type="CDD" id="cd05013">
    <property type="entry name" value="SIS_RpiR"/>
    <property type="match status" value="1"/>
</dbReference>
<evidence type="ECO:0000259" key="5">
    <source>
        <dbReference type="PROSITE" id="PS51464"/>
    </source>
</evidence>
<evidence type="ECO:0000256" key="2">
    <source>
        <dbReference type="ARBA" id="ARBA00023125"/>
    </source>
</evidence>
<feature type="domain" description="SIS" evidence="5">
    <location>
        <begin position="139"/>
        <end position="276"/>
    </location>
</feature>
<dbReference type="SUPFAM" id="SSF53697">
    <property type="entry name" value="SIS domain"/>
    <property type="match status" value="1"/>
</dbReference>
<dbReference type="RefSeq" id="WP_379874890.1">
    <property type="nucleotide sequence ID" value="NZ_JBHUIP010000003.1"/>
</dbReference>
<dbReference type="SUPFAM" id="SSF46689">
    <property type="entry name" value="Homeodomain-like"/>
    <property type="match status" value="1"/>
</dbReference>
<dbReference type="Pfam" id="PF01380">
    <property type="entry name" value="SIS"/>
    <property type="match status" value="1"/>
</dbReference>
<dbReference type="Proteomes" id="UP001597295">
    <property type="component" value="Unassembled WGS sequence"/>
</dbReference>
<dbReference type="EMBL" id="JBHUIP010000003">
    <property type="protein sequence ID" value="MFD2261980.1"/>
    <property type="molecule type" value="Genomic_DNA"/>
</dbReference>
<keyword evidence="1" id="KW-0805">Transcription regulation</keyword>
<dbReference type="PROSITE" id="PS51071">
    <property type="entry name" value="HTH_RPIR"/>
    <property type="match status" value="1"/>
</dbReference>
<dbReference type="InterPro" id="IPR009057">
    <property type="entry name" value="Homeodomain-like_sf"/>
</dbReference>
<dbReference type="InterPro" id="IPR036388">
    <property type="entry name" value="WH-like_DNA-bd_sf"/>
</dbReference>
<evidence type="ECO:0000259" key="4">
    <source>
        <dbReference type="PROSITE" id="PS51071"/>
    </source>
</evidence>